<feature type="compositionally biased region" description="Polar residues" evidence="1">
    <location>
        <begin position="483"/>
        <end position="500"/>
    </location>
</feature>
<feature type="region of interest" description="Disordered" evidence="1">
    <location>
        <begin position="174"/>
        <end position="280"/>
    </location>
</feature>
<dbReference type="EMBL" id="JOWA01000143">
    <property type="protein sequence ID" value="KEZ39616.1"/>
    <property type="molecule type" value="Genomic_DNA"/>
</dbReference>
<protein>
    <submittedName>
        <fullName evidence="2">Uncharacterized protein</fullName>
    </submittedName>
</protein>
<feature type="compositionally biased region" description="Basic and acidic residues" evidence="1">
    <location>
        <begin position="363"/>
        <end position="391"/>
    </location>
</feature>
<reference evidence="2 3" key="1">
    <citation type="journal article" date="2014" name="Genome Announc.">
        <title>Draft genome sequence of the pathogenic fungus Scedosporium apiospermum.</title>
        <authorList>
            <person name="Vandeputte P."/>
            <person name="Ghamrawi S."/>
            <person name="Rechenmann M."/>
            <person name="Iltis A."/>
            <person name="Giraud S."/>
            <person name="Fleury M."/>
            <person name="Thornton C."/>
            <person name="Delhaes L."/>
            <person name="Meyer W."/>
            <person name="Papon N."/>
            <person name="Bouchara J.P."/>
        </authorList>
    </citation>
    <scope>NUCLEOTIDE SEQUENCE [LARGE SCALE GENOMIC DNA]</scope>
    <source>
        <strain evidence="2 3">IHEM 14462</strain>
    </source>
</reference>
<accession>A0A084FX04</accession>
<proteinExistence type="predicted"/>
<feature type="compositionally biased region" description="Acidic residues" evidence="1">
    <location>
        <begin position="398"/>
        <end position="415"/>
    </location>
</feature>
<feature type="compositionally biased region" description="Low complexity" evidence="1">
    <location>
        <begin position="292"/>
        <end position="305"/>
    </location>
</feature>
<dbReference type="OMA" id="WFRTPPD"/>
<feature type="compositionally biased region" description="Low complexity" evidence="1">
    <location>
        <begin position="578"/>
        <end position="593"/>
    </location>
</feature>
<dbReference type="GeneID" id="27728608"/>
<dbReference type="KEGG" id="sapo:SAPIO_CDS9536"/>
<dbReference type="HOGENOM" id="CLU_021365_1_0_1"/>
<dbReference type="RefSeq" id="XP_016639415.1">
    <property type="nucleotide sequence ID" value="XM_016790905.1"/>
</dbReference>
<dbReference type="AlphaFoldDB" id="A0A084FX04"/>
<evidence type="ECO:0000256" key="1">
    <source>
        <dbReference type="SAM" id="MobiDB-lite"/>
    </source>
</evidence>
<organism evidence="2 3">
    <name type="scientific">Pseudallescheria apiosperma</name>
    <name type="common">Scedosporium apiospermum</name>
    <dbReference type="NCBI Taxonomy" id="563466"/>
    <lineage>
        <taxon>Eukaryota</taxon>
        <taxon>Fungi</taxon>
        <taxon>Dikarya</taxon>
        <taxon>Ascomycota</taxon>
        <taxon>Pezizomycotina</taxon>
        <taxon>Sordariomycetes</taxon>
        <taxon>Hypocreomycetidae</taxon>
        <taxon>Microascales</taxon>
        <taxon>Microascaceae</taxon>
        <taxon>Scedosporium</taxon>
    </lineage>
</organism>
<keyword evidence="3" id="KW-1185">Reference proteome</keyword>
<dbReference type="Proteomes" id="UP000028545">
    <property type="component" value="Unassembled WGS sequence"/>
</dbReference>
<dbReference type="VEuPathDB" id="FungiDB:SAPIO_CDS9536"/>
<dbReference type="OrthoDB" id="5379885at2759"/>
<feature type="region of interest" description="Disordered" evidence="1">
    <location>
        <begin position="292"/>
        <end position="326"/>
    </location>
</feature>
<feature type="compositionally biased region" description="Polar residues" evidence="1">
    <location>
        <begin position="191"/>
        <end position="212"/>
    </location>
</feature>
<name>A0A084FX04_PSEDA</name>
<feature type="region of interest" description="Disordered" evidence="1">
    <location>
        <begin position="556"/>
        <end position="622"/>
    </location>
</feature>
<feature type="compositionally biased region" description="Polar residues" evidence="1">
    <location>
        <begin position="238"/>
        <end position="259"/>
    </location>
</feature>
<feature type="compositionally biased region" description="Polar residues" evidence="1">
    <location>
        <begin position="525"/>
        <end position="538"/>
    </location>
</feature>
<feature type="compositionally biased region" description="Gly residues" evidence="1">
    <location>
        <begin position="613"/>
        <end position="622"/>
    </location>
</feature>
<feature type="region of interest" description="Disordered" evidence="1">
    <location>
        <begin position="363"/>
        <end position="538"/>
    </location>
</feature>
<feature type="compositionally biased region" description="Basic and acidic residues" evidence="1">
    <location>
        <begin position="594"/>
        <end position="605"/>
    </location>
</feature>
<feature type="compositionally biased region" description="Polar residues" evidence="1">
    <location>
        <begin position="556"/>
        <end position="565"/>
    </location>
</feature>
<comment type="caution">
    <text evidence="2">The sequence shown here is derived from an EMBL/GenBank/DDBJ whole genome shotgun (WGS) entry which is preliminary data.</text>
</comment>
<evidence type="ECO:0000313" key="3">
    <source>
        <dbReference type="Proteomes" id="UP000028545"/>
    </source>
</evidence>
<feature type="region of interest" description="Disordered" evidence="1">
    <location>
        <begin position="33"/>
        <end position="57"/>
    </location>
</feature>
<evidence type="ECO:0000313" key="2">
    <source>
        <dbReference type="EMBL" id="KEZ39616.1"/>
    </source>
</evidence>
<sequence length="622" mass="69031">MDSLDGILLVPPDRGQILGRAMWKARYVVVGRRGAPRDPPTSSYPHKIAPSRTFSNSSKIREPIQAQHGEYMISVYKSKDEYEPYYQCPVNSVADCQVQQVAHRKQGPILPTLVITVADKEKKRRSSRAAGLISGKESTQSMLWFRTPPDDHHHSLHEWKHFILSRKLPMSPESPVSPTFVNPFASRSDGRPSSGNQKRSTISHLSQQSQGYTGRDRDGPPVSYSSESPSLRSKRSDVSSPTSGIHMSLSHRNLPSQHYTRVLPTDIPPDLPSPAESGAGDQHINELIEGWSSPQTRSSSFSSPRGGPPPLDRRHTSVAASPTVNRETILDRAFQLRCIPGSERAVPGEEKLSSLARFDALMRESEERRKQQPVSQEKEVRDAKRQGRRVWEMGGDSSESEDDRETDDEDDDGEDDYHLEQNSRRPRRDTIIPPATQRALEFIAGRYDRPHSPRTPHTAALPPEKSDLASTAAGTGAPYRPHTSYSRTRPNMSSRTQSQPHLLHNPNEKVASPTEEPLDVERRQPASNSNSTKRLSVTDITKRLSSTSSLLLVQTNTSGASSRGSSELDYFPVPPLPRSSLSARSTAALPSLRQPRETDDRDKRCGWRSSVGVIGGPEGGFV</sequence>
<gene>
    <name evidence="2" type="ORF">SAPIO_CDS9536</name>
</gene>